<comment type="caution">
    <text evidence="2">The sequence shown here is derived from an EMBL/GenBank/DDBJ whole genome shotgun (WGS) entry which is preliminary data.</text>
</comment>
<sequence>MLNTRMENGKGRCGSTVDMHRVRVRNRASVGATVARRAYSPAPICACVSTRQGYSAPRSYSATGDHASTSHRSKALNSEMSLTPLGDPLTDNPARRTSCNGDFGYRRVSPHPGLPLFTMRTLLSMVGGFLATEKKVIFSAKRKHHQHVTSLFEKDRISNGGRSSQWRGIGLMKGDMGNHKQFGFTKGRSTTGAGVKLIQQIFGAWEDSQDAIGVFCYLSKAFDCVHHETLIKKLHHYGVTDRSLGLLESYLSDRIQRVDINGERSSGSAVNMGVPQGSVLGPFLFLVYINDLPYLVKNGHGTVLFADDASLFFKIDRHKPAFGEAADINTIFMLQKRAIRAVYDLRPMTSLKEKFKEINILTLASQYIHENLSRTGLEGPRRYYEFKGPPEGFGYNFASSYGSTDILTFGPIRRSAARHR</sequence>
<dbReference type="Pfam" id="PF00078">
    <property type="entry name" value="RVT_1"/>
    <property type="match status" value="1"/>
</dbReference>
<evidence type="ECO:0000313" key="2">
    <source>
        <dbReference type="EMBL" id="GBP06867.1"/>
    </source>
</evidence>
<gene>
    <name evidence="2" type="primary">RTase</name>
    <name evidence="2" type="ORF">EVAR_62948_1</name>
</gene>
<dbReference type="EMBL" id="BGZK01004099">
    <property type="protein sequence ID" value="GBP06867.1"/>
    <property type="molecule type" value="Genomic_DNA"/>
</dbReference>
<evidence type="ECO:0000259" key="1">
    <source>
        <dbReference type="Pfam" id="PF00078"/>
    </source>
</evidence>
<keyword evidence="2" id="KW-0808">Transferase</keyword>
<feature type="domain" description="Reverse transcriptase" evidence="1">
    <location>
        <begin position="178"/>
        <end position="315"/>
    </location>
</feature>
<keyword evidence="2" id="KW-0695">RNA-directed DNA polymerase</keyword>
<dbReference type="InterPro" id="IPR000477">
    <property type="entry name" value="RT_dom"/>
</dbReference>
<evidence type="ECO:0000313" key="3">
    <source>
        <dbReference type="Proteomes" id="UP000299102"/>
    </source>
</evidence>
<dbReference type="OrthoDB" id="414730at2759"/>
<dbReference type="GO" id="GO:0003964">
    <property type="term" value="F:RNA-directed DNA polymerase activity"/>
    <property type="evidence" value="ECO:0007669"/>
    <property type="project" value="UniProtKB-KW"/>
</dbReference>
<dbReference type="AlphaFoldDB" id="A0A4C1T039"/>
<proteinExistence type="predicted"/>
<keyword evidence="2" id="KW-0548">Nucleotidyltransferase</keyword>
<reference evidence="2 3" key="1">
    <citation type="journal article" date="2019" name="Commun. Biol.">
        <title>The bagworm genome reveals a unique fibroin gene that provides high tensile strength.</title>
        <authorList>
            <person name="Kono N."/>
            <person name="Nakamura H."/>
            <person name="Ohtoshi R."/>
            <person name="Tomita M."/>
            <person name="Numata K."/>
            <person name="Arakawa K."/>
        </authorList>
    </citation>
    <scope>NUCLEOTIDE SEQUENCE [LARGE SCALE GENOMIC DNA]</scope>
</reference>
<organism evidence="2 3">
    <name type="scientific">Eumeta variegata</name>
    <name type="common">Bagworm moth</name>
    <name type="synonym">Eumeta japonica</name>
    <dbReference type="NCBI Taxonomy" id="151549"/>
    <lineage>
        <taxon>Eukaryota</taxon>
        <taxon>Metazoa</taxon>
        <taxon>Ecdysozoa</taxon>
        <taxon>Arthropoda</taxon>
        <taxon>Hexapoda</taxon>
        <taxon>Insecta</taxon>
        <taxon>Pterygota</taxon>
        <taxon>Neoptera</taxon>
        <taxon>Endopterygota</taxon>
        <taxon>Lepidoptera</taxon>
        <taxon>Glossata</taxon>
        <taxon>Ditrysia</taxon>
        <taxon>Tineoidea</taxon>
        <taxon>Psychidae</taxon>
        <taxon>Oiketicinae</taxon>
        <taxon>Eumeta</taxon>
    </lineage>
</organism>
<dbReference type="PANTHER" id="PTHR33332">
    <property type="entry name" value="REVERSE TRANSCRIPTASE DOMAIN-CONTAINING PROTEIN"/>
    <property type="match status" value="1"/>
</dbReference>
<dbReference type="Proteomes" id="UP000299102">
    <property type="component" value="Unassembled WGS sequence"/>
</dbReference>
<accession>A0A4C1T039</accession>
<name>A0A4C1T039_EUMVA</name>
<protein>
    <submittedName>
        <fullName evidence="2">Probable RNA-directed DNA polymerase from transposon BS</fullName>
    </submittedName>
</protein>
<keyword evidence="3" id="KW-1185">Reference proteome</keyword>